<dbReference type="InterPro" id="IPR045738">
    <property type="entry name" value="DUF6088"/>
</dbReference>
<gene>
    <name evidence="1" type="ORF">MM239_20415</name>
</gene>
<evidence type="ECO:0000313" key="2">
    <source>
        <dbReference type="Proteomes" id="UP001165489"/>
    </source>
</evidence>
<dbReference type="EMBL" id="JAKZGP010000113">
    <property type="protein sequence ID" value="MCH7411762.1"/>
    <property type="molecule type" value="Genomic_DNA"/>
</dbReference>
<sequence length="204" mass="22916">MESTEIKIIQQISSKPKGTLFFPEDFKSLGNREAIRVALHRMVKKGEIDRIAQGIYTMPKESKLLGKIYPSIDEVAQAIAKRDRARIMPTGSYAQYALGLMTQVPVNVVYLTDGAPRVVKIGNQTILFKRTSPKNLSNKSDTIALVIQGLKSIGKDNIEEAEIKKIVDILKREKKINLIHDKGLAPAWIEKIIDQSIKDQEYAK</sequence>
<keyword evidence="2" id="KW-1185">Reference proteome</keyword>
<evidence type="ECO:0000313" key="1">
    <source>
        <dbReference type="EMBL" id="MCH7411762.1"/>
    </source>
</evidence>
<protein>
    <submittedName>
        <fullName evidence="1">Type IV toxin-antitoxin system AbiEi family antitoxin domain-containing protein</fullName>
    </submittedName>
</protein>
<dbReference type="Pfam" id="PF19570">
    <property type="entry name" value="DUF6088"/>
    <property type="match status" value="1"/>
</dbReference>
<proteinExistence type="predicted"/>
<dbReference type="RefSeq" id="WP_241350187.1">
    <property type="nucleotide sequence ID" value="NZ_JAKZGP010000113.1"/>
</dbReference>
<dbReference type="Proteomes" id="UP001165489">
    <property type="component" value="Unassembled WGS sequence"/>
</dbReference>
<comment type="caution">
    <text evidence="1">The sequence shown here is derived from an EMBL/GenBank/DDBJ whole genome shotgun (WGS) entry which is preliminary data.</text>
</comment>
<organism evidence="1 2">
    <name type="scientific">Belliella filtrata</name>
    <dbReference type="NCBI Taxonomy" id="2923435"/>
    <lineage>
        <taxon>Bacteria</taxon>
        <taxon>Pseudomonadati</taxon>
        <taxon>Bacteroidota</taxon>
        <taxon>Cytophagia</taxon>
        <taxon>Cytophagales</taxon>
        <taxon>Cyclobacteriaceae</taxon>
        <taxon>Belliella</taxon>
    </lineage>
</organism>
<name>A0ABS9V5R8_9BACT</name>
<reference evidence="1" key="1">
    <citation type="submission" date="2022-03" db="EMBL/GenBank/DDBJ databases">
        <title>De novo assembled genomes of Belliella spp. (Cyclobacteriaceae) strains.</title>
        <authorList>
            <person name="Szabo A."/>
            <person name="Korponai K."/>
            <person name="Felfoldi T."/>
        </authorList>
    </citation>
    <scope>NUCLEOTIDE SEQUENCE</scope>
    <source>
        <strain evidence="1">DSM 111904</strain>
    </source>
</reference>
<accession>A0ABS9V5R8</accession>